<sequence length="121" mass="13871">MDNIQKPDWKKYQPSLGQCRKYKGTLRACQSDVWYNTGNSEGGCFENILAKCSGTNFVFAINLLCHPMVLKRDNLNGCRHSIGNTDCHARDCPVHRDNNRSNYLRNTLDVREDCYEAGSRH</sequence>
<comment type="caution">
    <text evidence="1">The sequence shown here is derived from an EMBL/GenBank/DDBJ whole genome shotgun (WGS) entry which is preliminary data.</text>
</comment>
<reference evidence="1 2" key="1">
    <citation type="journal article" date="2015" name="Nature">
        <title>rRNA introns, odd ribosomes, and small enigmatic genomes across a large radiation of phyla.</title>
        <authorList>
            <person name="Brown C.T."/>
            <person name="Hug L.A."/>
            <person name="Thomas B.C."/>
            <person name="Sharon I."/>
            <person name="Castelle C.J."/>
            <person name="Singh A."/>
            <person name="Wilkins M.J."/>
            <person name="Williams K.H."/>
            <person name="Banfield J.F."/>
        </authorList>
    </citation>
    <scope>NUCLEOTIDE SEQUENCE [LARGE SCALE GENOMIC DNA]</scope>
</reference>
<accession>A0A0G1NNV0</accession>
<dbReference type="EMBL" id="LCJW01000020">
    <property type="protein sequence ID" value="KKT85894.1"/>
    <property type="molecule type" value="Genomic_DNA"/>
</dbReference>
<protein>
    <submittedName>
        <fullName evidence="1">Uncharacterized protein</fullName>
    </submittedName>
</protein>
<dbReference type="AlphaFoldDB" id="A0A0G1NNV0"/>
<organism evidence="1 2">
    <name type="scientific">Candidatus Collierbacteria bacterium GW2011_GWA2_44_99</name>
    <dbReference type="NCBI Taxonomy" id="1618380"/>
    <lineage>
        <taxon>Bacteria</taxon>
        <taxon>Candidatus Collieribacteriota</taxon>
    </lineage>
</organism>
<proteinExistence type="predicted"/>
<evidence type="ECO:0000313" key="1">
    <source>
        <dbReference type="EMBL" id="KKT85894.1"/>
    </source>
</evidence>
<dbReference type="Proteomes" id="UP000034797">
    <property type="component" value="Unassembled WGS sequence"/>
</dbReference>
<name>A0A0G1NNV0_9BACT</name>
<evidence type="ECO:0000313" key="2">
    <source>
        <dbReference type="Proteomes" id="UP000034797"/>
    </source>
</evidence>
<gene>
    <name evidence="1" type="ORF">UW84_C0020G0030</name>
</gene>